<protein>
    <submittedName>
        <fullName evidence="1">Uncharacterized protein</fullName>
    </submittedName>
</protein>
<keyword evidence="2" id="KW-1185">Reference proteome</keyword>
<name>A0A8K0IAM7_COCNU</name>
<evidence type="ECO:0000313" key="1">
    <source>
        <dbReference type="EMBL" id="KAG1346709.1"/>
    </source>
</evidence>
<evidence type="ECO:0000313" key="2">
    <source>
        <dbReference type="Proteomes" id="UP000797356"/>
    </source>
</evidence>
<proteinExistence type="predicted"/>
<organism evidence="1 2">
    <name type="scientific">Cocos nucifera</name>
    <name type="common">Coconut palm</name>
    <dbReference type="NCBI Taxonomy" id="13894"/>
    <lineage>
        <taxon>Eukaryota</taxon>
        <taxon>Viridiplantae</taxon>
        <taxon>Streptophyta</taxon>
        <taxon>Embryophyta</taxon>
        <taxon>Tracheophyta</taxon>
        <taxon>Spermatophyta</taxon>
        <taxon>Magnoliopsida</taxon>
        <taxon>Liliopsida</taxon>
        <taxon>Arecaceae</taxon>
        <taxon>Arecoideae</taxon>
        <taxon>Cocoseae</taxon>
        <taxon>Attaleinae</taxon>
        <taxon>Cocos</taxon>
    </lineage>
</organism>
<reference evidence="1" key="2">
    <citation type="submission" date="2019-07" db="EMBL/GenBank/DDBJ databases">
        <authorList>
            <person name="Yang Y."/>
            <person name="Bocs S."/>
            <person name="Baudouin L."/>
        </authorList>
    </citation>
    <scope>NUCLEOTIDE SEQUENCE</scope>
    <source>
        <tissue evidence="1">Spear leaf of Hainan Tall coconut</tissue>
    </source>
</reference>
<dbReference type="EMBL" id="CM017877">
    <property type="protein sequence ID" value="KAG1346709.1"/>
    <property type="molecule type" value="Genomic_DNA"/>
</dbReference>
<accession>A0A8K0IAM7</accession>
<comment type="caution">
    <text evidence="1">The sequence shown here is derived from an EMBL/GenBank/DDBJ whole genome shotgun (WGS) entry which is preliminary data.</text>
</comment>
<dbReference type="Proteomes" id="UP000797356">
    <property type="component" value="Chromosome 6"/>
</dbReference>
<dbReference type="AlphaFoldDB" id="A0A8K0IAM7"/>
<reference evidence="1" key="1">
    <citation type="journal article" date="2017" name="Gigascience">
        <title>The genome draft of coconut (Cocos nucifera).</title>
        <authorList>
            <person name="Xiao Y."/>
            <person name="Xu P."/>
            <person name="Fan H."/>
            <person name="Baudouin L."/>
            <person name="Xia W."/>
            <person name="Bocs S."/>
            <person name="Xu J."/>
            <person name="Li Q."/>
            <person name="Guo A."/>
            <person name="Zhou L."/>
            <person name="Li J."/>
            <person name="Wu Y."/>
            <person name="Ma Z."/>
            <person name="Armero A."/>
            <person name="Issali A.E."/>
            <person name="Liu N."/>
            <person name="Peng M."/>
            <person name="Yang Y."/>
        </authorList>
    </citation>
    <scope>NUCLEOTIDE SEQUENCE</scope>
    <source>
        <tissue evidence="1">Spear leaf of Hainan Tall coconut</tissue>
    </source>
</reference>
<sequence>MGPRRSLEGCRKIFFNPLRPTLRRRLRRIPMDPQQRCPRRLEVSLAEDEMKANPHCCAGDGFHGKEDIVLRAYYQEMHLRLEEQDSEPKAAKVFVGMREYGTGGLPSHNRSSREKPSCYALMVE</sequence>
<gene>
    <name evidence="1" type="ORF">COCNU_06G005380</name>
</gene>